<dbReference type="InterPro" id="IPR012902">
    <property type="entry name" value="N_methyl_site"/>
</dbReference>
<evidence type="ECO:0000313" key="4">
    <source>
        <dbReference type="Proteomes" id="UP001147700"/>
    </source>
</evidence>
<protein>
    <submittedName>
        <fullName evidence="3">Carboxypeptidase-like regulatory domain-containing protein</fullName>
    </submittedName>
</protein>
<keyword evidence="4" id="KW-1185">Reference proteome</keyword>
<organism evidence="3 4">
    <name type="scientific">Solirubrobacter deserti</name>
    <dbReference type="NCBI Taxonomy" id="2282478"/>
    <lineage>
        <taxon>Bacteria</taxon>
        <taxon>Bacillati</taxon>
        <taxon>Actinomycetota</taxon>
        <taxon>Thermoleophilia</taxon>
        <taxon>Solirubrobacterales</taxon>
        <taxon>Solirubrobacteraceae</taxon>
        <taxon>Solirubrobacter</taxon>
    </lineage>
</organism>
<reference evidence="3" key="1">
    <citation type="submission" date="2022-10" db="EMBL/GenBank/DDBJ databases">
        <title>The WGS of Solirubrobacter sp. CPCC 204708.</title>
        <authorList>
            <person name="Jiang Z."/>
        </authorList>
    </citation>
    <scope>NUCLEOTIDE SEQUENCE</scope>
    <source>
        <strain evidence="3">CPCC 204708</strain>
    </source>
</reference>
<keyword evidence="2" id="KW-0472">Membrane</keyword>
<dbReference type="Proteomes" id="UP001147700">
    <property type="component" value="Unassembled WGS sequence"/>
</dbReference>
<keyword evidence="2" id="KW-0812">Transmembrane</keyword>
<feature type="region of interest" description="Disordered" evidence="1">
    <location>
        <begin position="476"/>
        <end position="516"/>
    </location>
</feature>
<proteinExistence type="predicted"/>
<dbReference type="InterPro" id="IPR013783">
    <property type="entry name" value="Ig-like_fold"/>
</dbReference>
<comment type="caution">
    <text evidence="3">The sequence shown here is derived from an EMBL/GenBank/DDBJ whole genome shotgun (WGS) entry which is preliminary data.</text>
</comment>
<keyword evidence="2" id="KW-1133">Transmembrane helix</keyword>
<accession>A0ABT4RPL2</accession>
<gene>
    <name evidence="3" type="ORF">OJ962_23610</name>
</gene>
<sequence length="516" mass="54199">MNHARHQDGFALIEVIVSAAVLAVLALAVLSGLDGAGHASARERARAQASALAEQDQERLRSINFESLVDGKVPQTGAVKVADDKASYTVTSEVQWITDDDTGVPACGDKSYRATEYAKLISTVTSNIVGVRMKPVRVESMMATRASRAASTGTLTVRVKAGRPERVANLTVRATHATTNAVVTAQTNAKGCALFRSIPIGEYTVSLNTSGYVDDRASQYTETKATVSPSTVTPTSLIYDRSVNMSVDIKTIKPGATFSTTTASRPSKADSVADNAASAGSLRAYAPSAGGFTSNIKPTGLFPFESSYAFFAGACVYQSPTKANPTLNQNYFETTNPAAVVKGDPAAFQPQSATVYQPALNLRVRAGSSTNTPPATFDAAASQLELKLTLPAPSGDSCTDITNMTMRLASWPTAVWGEQPTTPAGMTATGYVWQPSATGEFDPGMPFGVYRLCLRDGATSPSRWWANGTASAPVAPTYDNTNPSGRADTMEIPPRTTGTGSSTVAPLWTTTRPAGC</sequence>
<feature type="transmembrane region" description="Helical" evidence="2">
    <location>
        <begin position="12"/>
        <end position="33"/>
    </location>
</feature>
<name>A0ABT4RPL2_9ACTN</name>
<dbReference type="Gene3D" id="2.60.40.10">
    <property type="entry name" value="Immunoglobulins"/>
    <property type="match status" value="1"/>
</dbReference>
<evidence type="ECO:0000256" key="1">
    <source>
        <dbReference type="SAM" id="MobiDB-lite"/>
    </source>
</evidence>
<dbReference type="NCBIfam" id="TIGR02532">
    <property type="entry name" value="IV_pilin_GFxxxE"/>
    <property type="match status" value="1"/>
</dbReference>
<dbReference type="Pfam" id="PF07963">
    <property type="entry name" value="N_methyl"/>
    <property type="match status" value="1"/>
</dbReference>
<dbReference type="SUPFAM" id="SSF49478">
    <property type="entry name" value="Cna protein B-type domain"/>
    <property type="match status" value="1"/>
</dbReference>
<evidence type="ECO:0000313" key="3">
    <source>
        <dbReference type="EMBL" id="MDA0140505.1"/>
    </source>
</evidence>
<dbReference type="EMBL" id="JAPCID010000041">
    <property type="protein sequence ID" value="MDA0140505.1"/>
    <property type="molecule type" value="Genomic_DNA"/>
</dbReference>
<evidence type="ECO:0000256" key="2">
    <source>
        <dbReference type="SAM" id="Phobius"/>
    </source>
</evidence>
<feature type="compositionally biased region" description="Polar residues" evidence="1">
    <location>
        <begin position="496"/>
        <end position="516"/>
    </location>
</feature>